<reference evidence="2" key="1">
    <citation type="submission" date="2020-02" db="EMBL/GenBank/DDBJ databases">
        <authorList>
            <person name="Meier V. D."/>
        </authorList>
    </citation>
    <scope>NUCLEOTIDE SEQUENCE</scope>
    <source>
        <strain evidence="2">AVDCRST_MAG57</strain>
    </source>
</reference>
<evidence type="ECO:0000313" key="2">
    <source>
        <dbReference type="EMBL" id="CAA9282695.1"/>
    </source>
</evidence>
<dbReference type="SMART" id="SM00421">
    <property type="entry name" value="HTH_LUXR"/>
    <property type="match status" value="1"/>
</dbReference>
<dbReference type="GO" id="GO:0003677">
    <property type="term" value="F:DNA binding"/>
    <property type="evidence" value="ECO:0007669"/>
    <property type="project" value="InterPro"/>
</dbReference>
<dbReference type="InterPro" id="IPR000792">
    <property type="entry name" value="Tscrpt_reg_LuxR_C"/>
</dbReference>
<protein>
    <recommendedName>
        <fullName evidence="1">HTH luxR-type domain-containing protein</fullName>
    </recommendedName>
</protein>
<name>A0A6J4JN09_9ACTN</name>
<dbReference type="GO" id="GO:0006355">
    <property type="term" value="P:regulation of DNA-templated transcription"/>
    <property type="evidence" value="ECO:0007669"/>
    <property type="project" value="InterPro"/>
</dbReference>
<dbReference type="AlphaFoldDB" id="A0A6J4JN09"/>
<dbReference type="SUPFAM" id="SSF46894">
    <property type="entry name" value="C-terminal effector domain of the bipartite response regulators"/>
    <property type="match status" value="1"/>
</dbReference>
<accession>A0A6J4JN09</accession>
<evidence type="ECO:0000259" key="1">
    <source>
        <dbReference type="SMART" id="SM00421"/>
    </source>
</evidence>
<dbReference type="EMBL" id="CADCTI010000318">
    <property type="protein sequence ID" value="CAA9282695.1"/>
    <property type="molecule type" value="Genomic_DNA"/>
</dbReference>
<gene>
    <name evidence="2" type="ORF">AVDCRST_MAG57-3963</name>
</gene>
<sequence>MASDEPTAWAGTDLRILALLAEGHTVDAIARHVGLSVRTVRRRLRVVADRLGVETTIESVVHAVRAGLI</sequence>
<feature type="domain" description="HTH luxR-type" evidence="1">
    <location>
        <begin position="6"/>
        <end position="63"/>
    </location>
</feature>
<proteinExistence type="predicted"/>
<dbReference type="Gene3D" id="1.10.10.10">
    <property type="entry name" value="Winged helix-like DNA-binding domain superfamily/Winged helix DNA-binding domain"/>
    <property type="match status" value="1"/>
</dbReference>
<dbReference type="InterPro" id="IPR016032">
    <property type="entry name" value="Sig_transdc_resp-reg_C-effctor"/>
</dbReference>
<dbReference type="InterPro" id="IPR036388">
    <property type="entry name" value="WH-like_DNA-bd_sf"/>
</dbReference>
<dbReference type="Pfam" id="PF13384">
    <property type="entry name" value="HTH_23"/>
    <property type="match status" value="1"/>
</dbReference>
<organism evidence="2">
    <name type="scientific">uncultured Blastococcus sp</name>
    <dbReference type="NCBI Taxonomy" id="217144"/>
    <lineage>
        <taxon>Bacteria</taxon>
        <taxon>Bacillati</taxon>
        <taxon>Actinomycetota</taxon>
        <taxon>Actinomycetes</taxon>
        <taxon>Geodermatophilales</taxon>
        <taxon>Geodermatophilaceae</taxon>
        <taxon>Blastococcus</taxon>
        <taxon>environmental samples</taxon>
    </lineage>
</organism>